<dbReference type="Pfam" id="PF02909">
    <property type="entry name" value="TetR_C_1"/>
    <property type="match status" value="1"/>
</dbReference>
<dbReference type="SUPFAM" id="SSF48498">
    <property type="entry name" value="Tetracyclin repressor-like, C-terminal domain"/>
    <property type="match status" value="1"/>
</dbReference>
<dbReference type="PANTHER" id="PTHR30055:SF151">
    <property type="entry name" value="TRANSCRIPTIONAL REGULATORY PROTEIN"/>
    <property type="match status" value="1"/>
</dbReference>
<dbReference type="PANTHER" id="PTHR30055">
    <property type="entry name" value="HTH-TYPE TRANSCRIPTIONAL REGULATOR RUTR"/>
    <property type="match status" value="1"/>
</dbReference>
<reference evidence="5 6" key="1">
    <citation type="submission" date="2019-03" db="EMBL/GenBank/DDBJ databases">
        <title>Genomic Encyclopedia of Type Strains, Phase IV (KMG-IV): sequencing the most valuable type-strain genomes for metagenomic binning, comparative biology and taxonomic classification.</title>
        <authorList>
            <person name="Goeker M."/>
        </authorList>
    </citation>
    <scope>NUCLEOTIDE SEQUENCE [LARGE SCALE GENOMIC DNA]</scope>
    <source>
        <strain evidence="5 6">DSM 45361</strain>
    </source>
</reference>
<dbReference type="GO" id="GO:0000976">
    <property type="term" value="F:transcription cis-regulatory region binding"/>
    <property type="evidence" value="ECO:0007669"/>
    <property type="project" value="TreeGrafter"/>
</dbReference>
<keyword evidence="2" id="KW-0238">DNA-binding</keyword>
<comment type="caution">
    <text evidence="5">The sequence shown here is derived from an EMBL/GenBank/DDBJ whole genome shotgun (WGS) entry which is preliminary data.</text>
</comment>
<name>A0A4R6SHU9_LABRH</name>
<dbReference type="InterPro" id="IPR050109">
    <property type="entry name" value="HTH-type_TetR-like_transc_reg"/>
</dbReference>
<sequence>MGVTPPIWLLPEAPRRQRGLDRDGIVRAAIALGDEGGADAVTMRAVATAVGSSTPMSLYRYVHNRDGLVDLMLDAAMAEVDVPAEPGADWRADVLAVARSSWAMTGRHPWFAELVHSRPPAGPNSLRKQEFLLAVFEKAGVALPTARGFAQLVDGHVLGSALQQAEERKMWRANDFRSIDDVKAVAEQWFDAGHAATLYPRITQLFTSMMSADAVPESPDEQFELGLACLLDGIAQRI</sequence>
<protein>
    <submittedName>
        <fullName evidence="5">TetR family transcriptional regulator</fullName>
    </submittedName>
</protein>
<gene>
    <name evidence="5" type="ORF">EV186_1021263</name>
</gene>
<dbReference type="AlphaFoldDB" id="A0A4R6SHU9"/>
<dbReference type="Gene3D" id="1.10.357.10">
    <property type="entry name" value="Tetracycline Repressor, domain 2"/>
    <property type="match status" value="1"/>
</dbReference>
<organism evidence="5 6">
    <name type="scientific">Labedaea rhizosphaerae</name>
    <dbReference type="NCBI Taxonomy" id="598644"/>
    <lineage>
        <taxon>Bacteria</taxon>
        <taxon>Bacillati</taxon>
        <taxon>Actinomycetota</taxon>
        <taxon>Actinomycetes</taxon>
        <taxon>Pseudonocardiales</taxon>
        <taxon>Pseudonocardiaceae</taxon>
        <taxon>Labedaea</taxon>
    </lineage>
</organism>
<dbReference type="InterPro" id="IPR004111">
    <property type="entry name" value="Repressor_TetR_C"/>
</dbReference>
<keyword evidence="6" id="KW-1185">Reference proteome</keyword>
<dbReference type="InterPro" id="IPR009057">
    <property type="entry name" value="Homeodomain-like_sf"/>
</dbReference>
<dbReference type="GO" id="GO:0003700">
    <property type="term" value="F:DNA-binding transcription factor activity"/>
    <property type="evidence" value="ECO:0007669"/>
    <property type="project" value="TreeGrafter"/>
</dbReference>
<evidence type="ECO:0000256" key="2">
    <source>
        <dbReference type="ARBA" id="ARBA00023125"/>
    </source>
</evidence>
<evidence type="ECO:0000313" key="5">
    <source>
        <dbReference type="EMBL" id="TDQ01395.1"/>
    </source>
</evidence>
<accession>A0A4R6SHU9</accession>
<keyword evidence="3" id="KW-0804">Transcription</keyword>
<evidence type="ECO:0000259" key="4">
    <source>
        <dbReference type="Pfam" id="PF02909"/>
    </source>
</evidence>
<keyword evidence="1" id="KW-0805">Transcription regulation</keyword>
<evidence type="ECO:0000313" key="6">
    <source>
        <dbReference type="Proteomes" id="UP000295444"/>
    </source>
</evidence>
<proteinExistence type="predicted"/>
<dbReference type="InterPro" id="IPR036271">
    <property type="entry name" value="Tet_transcr_reg_TetR-rel_C_sf"/>
</dbReference>
<dbReference type="Proteomes" id="UP000295444">
    <property type="component" value="Unassembled WGS sequence"/>
</dbReference>
<evidence type="ECO:0000256" key="1">
    <source>
        <dbReference type="ARBA" id="ARBA00023015"/>
    </source>
</evidence>
<dbReference type="EMBL" id="SNXZ01000002">
    <property type="protein sequence ID" value="TDQ01395.1"/>
    <property type="molecule type" value="Genomic_DNA"/>
</dbReference>
<dbReference type="SUPFAM" id="SSF46689">
    <property type="entry name" value="Homeodomain-like"/>
    <property type="match status" value="1"/>
</dbReference>
<feature type="domain" description="Tetracycline repressor TetR C-terminal" evidence="4">
    <location>
        <begin position="83"/>
        <end position="237"/>
    </location>
</feature>
<dbReference type="Gene3D" id="1.10.10.60">
    <property type="entry name" value="Homeodomain-like"/>
    <property type="match status" value="1"/>
</dbReference>
<dbReference type="GO" id="GO:0045892">
    <property type="term" value="P:negative regulation of DNA-templated transcription"/>
    <property type="evidence" value="ECO:0007669"/>
    <property type="project" value="InterPro"/>
</dbReference>
<evidence type="ECO:0000256" key="3">
    <source>
        <dbReference type="ARBA" id="ARBA00023163"/>
    </source>
</evidence>
<dbReference type="RefSeq" id="WP_243754055.1">
    <property type="nucleotide sequence ID" value="NZ_SNXZ01000002.1"/>
</dbReference>